<dbReference type="InterPro" id="IPR045597">
    <property type="entry name" value="DUF6458"/>
</dbReference>
<evidence type="ECO:0000259" key="2">
    <source>
        <dbReference type="Pfam" id="PF20059"/>
    </source>
</evidence>
<gene>
    <name evidence="3" type="ORF">FHP06_07270</name>
</gene>
<name>A0A5C8NJ65_9ACTN</name>
<sequence>MQIGSSLVLIALGAILAFAVTDRINDVDLTTVGYILLAVGAVGLVVSLVISGQHRDRRPPV</sequence>
<feature type="transmembrane region" description="Helical" evidence="1">
    <location>
        <begin position="29"/>
        <end position="50"/>
    </location>
</feature>
<proteinExistence type="predicted"/>
<dbReference type="Proteomes" id="UP000321571">
    <property type="component" value="Unassembled WGS sequence"/>
</dbReference>
<organism evidence="3 4">
    <name type="scientific">Aeromicrobium terrae</name>
    <dbReference type="NCBI Taxonomy" id="2498846"/>
    <lineage>
        <taxon>Bacteria</taxon>
        <taxon>Bacillati</taxon>
        <taxon>Actinomycetota</taxon>
        <taxon>Actinomycetes</taxon>
        <taxon>Propionibacteriales</taxon>
        <taxon>Nocardioidaceae</taxon>
        <taxon>Aeromicrobium</taxon>
    </lineage>
</organism>
<dbReference type="Pfam" id="PF20059">
    <property type="entry name" value="DUF6458"/>
    <property type="match status" value="1"/>
</dbReference>
<keyword evidence="4" id="KW-1185">Reference proteome</keyword>
<evidence type="ECO:0000313" key="3">
    <source>
        <dbReference type="EMBL" id="TXL61230.1"/>
    </source>
</evidence>
<dbReference type="OrthoDB" id="4775046at2"/>
<dbReference type="RefSeq" id="WP_147685332.1">
    <property type="nucleotide sequence ID" value="NZ_VDUX01000003.1"/>
</dbReference>
<feature type="domain" description="DUF6458" evidence="2">
    <location>
        <begin position="2"/>
        <end position="55"/>
    </location>
</feature>
<accession>A0A5C8NJ65</accession>
<dbReference type="EMBL" id="VDUX01000003">
    <property type="protein sequence ID" value="TXL61230.1"/>
    <property type="molecule type" value="Genomic_DNA"/>
</dbReference>
<dbReference type="AlphaFoldDB" id="A0A5C8NJ65"/>
<keyword evidence="1" id="KW-0472">Membrane</keyword>
<keyword evidence="1" id="KW-1133">Transmembrane helix</keyword>
<keyword evidence="1" id="KW-0812">Transmembrane</keyword>
<comment type="caution">
    <text evidence="3">The sequence shown here is derived from an EMBL/GenBank/DDBJ whole genome shotgun (WGS) entry which is preliminary data.</text>
</comment>
<reference evidence="3 4" key="1">
    <citation type="submission" date="2019-06" db="EMBL/GenBank/DDBJ databases">
        <title>Aeromicrobium sp. nov., isolated from a maize field.</title>
        <authorList>
            <person name="Lin S.-Y."/>
            <person name="Tsai C.-F."/>
            <person name="Young C.-C."/>
        </authorList>
    </citation>
    <scope>NUCLEOTIDE SEQUENCE [LARGE SCALE GENOMIC DNA]</scope>
    <source>
        <strain evidence="3 4">CC-CFT486</strain>
    </source>
</reference>
<protein>
    <recommendedName>
        <fullName evidence="2">DUF6458 domain-containing protein</fullName>
    </recommendedName>
</protein>
<evidence type="ECO:0000256" key="1">
    <source>
        <dbReference type="SAM" id="Phobius"/>
    </source>
</evidence>
<evidence type="ECO:0000313" key="4">
    <source>
        <dbReference type="Proteomes" id="UP000321571"/>
    </source>
</evidence>